<feature type="domain" description="ATPase BadF/BadG/BcrA/BcrD type" evidence="1">
    <location>
        <begin position="13"/>
        <end position="294"/>
    </location>
</feature>
<gene>
    <name evidence="2" type="ORF">EI42_00696</name>
</gene>
<evidence type="ECO:0000259" key="1">
    <source>
        <dbReference type="Pfam" id="PF01869"/>
    </source>
</evidence>
<keyword evidence="2" id="KW-0418">Kinase</keyword>
<evidence type="ECO:0000313" key="2">
    <source>
        <dbReference type="EMBL" id="PZW36520.1"/>
    </source>
</evidence>
<protein>
    <submittedName>
        <fullName evidence="2">N-acetylglucosamine kinase-like BadF-type ATPase</fullName>
    </submittedName>
</protein>
<dbReference type="EMBL" id="QKUF01000001">
    <property type="protein sequence ID" value="PZW36520.1"/>
    <property type="molecule type" value="Genomic_DNA"/>
</dbReference>
<keyword evidence="3" id="KW-1185">Reference proteome</keyword>
<dbReference type="InterPro" id="IPR043129">
    <property type="entry name" value="ATPase_NBD"/>
</dbReference>
<dbReference type="OrthoDB" id="9772633at2"/>
<dbReference type="Proteomes" id="UP000248806">
    <property type="component" value="Unassembled WGS sequence"/>
</dbReference>
<keyword evidence="2" id="KW-0808">Transferase</keyword>
<dbReference type="GO" id="GO:0016301">
    <property type="term" value="F:kinase activity"/>
    <property type="evidence" value="ECO:0007669"/>
    <property type="project" value="UniProtKB-KW"/>
</dbReference>
<accession>A0A326UI69</accession>
<dbReference type="InterPro" id="IPR052519">
    <property type="entry name" value="Euk-type_GlcNAc_Kinase"/>
</dbReference>
<dbReference type="Gene3D" id="3.30.420.40">
    <property type="match status" value="2"/>
</dbReference>
<dbReference type="RefSeq" id="WP_111318832.1">
    <property type="nucleotide sequence ID" value="NZ_BIFX01000001.1"/>
</dbReference>
<reference evidence="2 3" key="1">
    <citation type="submission" date="2018-06" db="EMBL/GenBank/DDBJ databases">
        <title>Genomic Encyclopedia of Archaeal and Bacterial Type Strains, Phase II (KMG-II): from individual species to whole genera.</title>
        <authorList>
            <person name="Goeker M."/>
        </authorList>
    </citation>
    <scope>NUCLEOTIDE SEQUENCE [LARGE SCALE GENOMIC DNA]</scope>
    <source>
        <strain evidence="2 3">ATCC BAA-1881</strain>
    </source>
</reference>
<dbReference type="SUPFAM" id="SSF53067">
    <property type="entry name" value="Actin-like ATPase domain"/>
    <property type="match status" value="2"/>
</dbReference>
<organism evidence="2 3">
    <name type="scientific">Thermosporothrix hazakensis</name>
    <dbReference type="NCBI Taxonomy" id="644383"/>
    <lineage>
        <taxon>Bacteria</taxon>
        <taxon>Bacillati</taxon>
        <taxon>Chloroflexota</taxon>
        <taxon>Ktedonobacteria</taxon>
        <taxon>Ktedonobacterales</taxon>
        <taxon>Thermosporotrichaceae</taxon>
        <taxon>Thermosporothrix</taxon>
    </lineage>
</organism>
<dbReference type="InterPro" id="IPR002731">
    <property type="entry name" value="ATPase_BadF"/>
</dbReference>
<name>A0A326UI69_THEHA</name>
<dbReference type="AlphaFoldDB" id="A0A326UI69"/>
<evidence type="ECO:0000313" key="3">
    <source>
        <dbReference type="Proteomes" id="UP000248806"/>
    </source>
</evidence>
<proteinExistence type="predicted"/>
<dbReference type="PANTHER" id="PTHR43190">
    <property type="entry name" value="N-ACETYL-D-GLUCOSAMINE KINASE"/>
    <property type="match status" value="1"/>
</dbReference>
<dbReference type="CDD" id="cd24007">
    <property type="entry name" value="ASKHA_NBD_eukNAGK-like"/>
    <property type="match status" value="1"/>
</dbReference>
<dbReference type="PANTHER" id="PTHR43190:SF3">
    <property type="entry name" value="N-ACETYL-D-GLUCOSAMINE KINASE"/>
    <property type="match status" value="1"/>
</dbReference>
<sequence length="318" mass="33693">MATPNPSPTSLYLGVDGGGTKTLAVIVNGQGEELARGQAGSSNIAALGLETATRNIFLAVEQAKALLQIPDPITIKKAWLGLAGFERKRGDHERVFPLVQSLANDVLITNDSELLLSALDGAIGIALVAGTGSIAMGRDHNGKVRRAGGWGHVMGDEGSGFELGRQALHAATRAADGRGPQTLLLDLILRYWKLDTPDDIISFVYPFSEKHIIADLSRCVFEAAEAGDTVAQQILATAAAELALAVAALGRQLDFPEKRLPLALAGSLLVRQEHFREQMLTHLRKEFTIGPVAIVKEPGVSAARATITMGPASDWNAL</sequence>
<dbReference type="Pfam" id="PF01869">
    <property type="entry name" value="BcrAD_BadFG"/>
    <property type="match status" value="1"/>
</dbReference>
<comment type="caution">
    <text evidence="2">The sequence shown here is derived from an EMBL/GenBank/DDBJ whole genome shotgun (WGS) entry which is preliminary data.</text>
</comment>